<keyword evidence="2" id="KW-1003">Cell membrane</keyword>
<keyword evidence="3 6" id="KW-0812">Transmembrane</keyword>
<keyword evidence="8" id="KW-1185">Reference proteome</keyword>
<proteinExistence type="predicted"/>
<keyword evidence="4 6" id="KW-1133">Transmembrane helix</keyword>
<feature type="transmembrane region" description="Helical" evidence="6">
    <location>
        <begin position="86"/>
        <end position="107"/>
    </location>
</feature>
<dbReference type="PANTHER" id="PTHR30482">
    <property type="entry name" value="HIGH-AFFINITY BRANCHED-CHAIN AMINO ACID TRANSPORT SYSTEM PERMEASE"/>
    <property type="match status" value="1"/>
</dbReference>
<feature type="transmembrane region" description="Helical" evidence="6">
    <location>
        <begin position="119"/>
        <end position="140"/>
    </location>
</feature>
<accession>A0A4Z0BE19</accession>
<evidence type="ECO:0000256" key="3">
    <source>
        <dbReference type="ARBA" id="ARBA00022692"/>
    </source>
</evidence>
<feature type="transmembrane region" description="Helical" evidence="6">
    <location>
        <begin position="247"/>
        <end position="266"/>
    </location>
</feature>
<evidence type="ECO:0000256" key="4">
    <source>
        <dbReference type="ARBA" id="ARBA00022989"/>
    </source>
</evidence>
<reference evidence="7 8" key="1">
    <citation type="submission" date="2019-03" db="EMBL/GenBank/DDBJ databases">
        <title>Ramlibacter rhizophilus CCTCC AB2015357, whole genome shotgun sequence.</title>
        <authorList>
            <person name="Zhang X."/>
            <person name="Feng G."/>
            <person name="Zhu H."/>
        </authorList>
    </citation>
    <scope>NUCLEOTIDE SEQUENCE [LARGE SCALE GENOMIC DNA]</scope>
    <source>
        <strain evidence="7 8">CCTCC AB2015357</strain>
    </source>
</reference>
<evidence type="ECO:0000256" key="2">
    <source>
        <dbReference type="ARBA" id="ARBA00022475"/>
    </source>
</evidence>
<dbReference type="Proteomes" id="UP000297564">
    <property type="component" value="Unassembled WGS sequence"/>
</dbReference>
<sequence>MLLDPYAQSVLVFMGINIILALSLYLPVSAGLLSLGQGGFMAIGAYTSAWLTVEAAWPFLPALAAGSAAAAVVGALVGFPALRIRGVYLIILTMGFGEIVRVFFLNFEPTGAASGLGGIPMHTTLPLLAAVVALLLLGFWQLRRSRIGRAIAAVREDELAAEIIGVNLTRVKVALFAIGGAIAGLGGGLYAHFASFIDPAQFGFHRSAEIFIMVLLGGMGNFIGATVGAVTVTLLPELLRGLEDWRMVFFGSLLVVMMIVRPWGLVGARR</sequence>
<evidence type="ECO:0000256" key="1">
    <source>
        <dbReference type="ARBA" id="ARBA00004651"/>
    </source>
</evidence>
<comment type="subcellular location">
    <subcellularLocation>
        <location evidence="1">Cell membrane</location>
        <topology evidence="1">Multi-pass membrane protein</topology>
    </subcellularLocation>
</comment>
<dbReference type="GO" id="GO:0005886">
    <property type="term" value="C:plasma membrane"/>
    <property type="evidence" value="ECO:0007669"/>
    <property type="project" value="UniProtKB-SubCell"/>
</dbReference>
<evidence type="ECO:0000313" key="7">
    <source>
        <dbReference type="EMBL" id="TFY97556.1"/>
    </source>
</evidence>
<evidence type="ECO:0000256" key="5">
    <source>
        <dbReference type="ARBA" id="ARBA00023136"/>
    </source>
</evidence>
<evidence type="ECO:0000256" key="6">
    <source>
        <dbReference type="SAM" id="Phobius"/>
    </source>
</evidence>
<keyword evidence="5 6" id="KW-0472">Membrane</keyword>
<dbReference type="AlphaFoldDB" id="A0A4Z0BE19"/>
<dbReference type="GO" id="GO:0015658">
    <property type="term" value="F:branched-chain amino acid transmembrane transporter activity"/>
    <property type="evidence" value="ECO:0007669"/>
    <property type="project" value="InterPro"/>
</dbReference>
<dbReference type="InterPro" id="IPR001851">
    <property type="entry name" value="ABC_transp_permease"/>
</dbReference>
<dbReference type="PANTHER" id="PTHR30482:SF20">
    <property type="entry name" value="HIGH-AFFINITY BRANCHED-CHAIN AMINO ACID TRANSPORT SYSTEM PERMEASE PROTEIN LIVM"/>
    <property type="match status" value="1"/>
</dbReference>
<dbReference type="CDD" id="cd06581">
    <property type="entry name" value="TM_PBP1_LivM_like"/>
    <property type="match status" value="1"/>
</dbReference>
<evidence type="ECO:0000313" key="8">
    <source>
        <dbReference type="Proteomes" id="UP000297564"/>
    </source>
</evidence>
<dbReference type="EMBL" id="SMLL01000007">
    <property type="protein sequence ID" value="TFY97556.1"/>
    <property type="molecule type" value="Genomic_DNA"/>
</dbReference>
<name>A0A4Z0BE19_9BURK</name>
<feature type="transmembrane region" description="Helical" evidence="6">
    <location>
        <begin position="32"/>
        <end position="53"/>
    </location>
</feature>
<feature type="transmembrane region" description="Helical" evidence="6">
    <location>
        <begin position="173"/>
        <end position="190"/>
    </location>
</feature>
<gene>
    <name evidence="7" type="ORF">EZ242_18025</name>
</gene>
<feature type="transmembrane region" description="Helical" evidence="6">
    <location>
        <begin position="6"/>
        <end position="25"/>
    </location>
</feature>
<dbReference type="InterPro" id="IPR043428">
    <property type="entry name" value="LivM-like"/>
</dbReference>
<dbReference type="Pfam" id="PF02653">
    <property type="entry name" value="BPD_transp_2"/>
    <property type="match status" value="1"/>
</dbReference>
<protein>
    <submittedName>
        <fullName evidence="7">Branched-chain amino acid ABC transporter permease</fullName>
    </submittedName>
</protein>
<comment type="caution">
    <text evidence="7">The sequence shown here is derived from an EMBL/GenBank/DDBJ whole genome shotgun (WGS) entry which is preliminary data.</text>
</comment>
<feature type="transmembrane region" description="Helical" evidence="6">
    <location>
        <begin position="210"/>
        <end position="235"/>
    </location>
</feature>
<feature type="transmembrane region" description="Helical" evidence="6">
    <location>
        <begin position="59"/>
        <end position="79"/>
    </location>
</feature>
<dbReference type="OrthoDB" id="3460090at2"/>
<organism evidence="7 8">
    <name type="scientific">Ramlibacter rhizophilus</name>
    <dbReference type="NCBI Taxonomy" id="1781167"/>
    <lineage>
        <taxon>Bacteria</taxon>
        <taxon>Pseudomonadati</taxon>
        <taxon>Pseudomonadota</taxon>
        <taxon>Betaproteobacteria</taxon>
        <taxon>Burkholderiales</taxon>
        <taxon>Comamonadaceae</taxon>
        <taxon>Ramlibacter</taxon>
    </lineage>
</organism>